<dbReference type="CDD" id="cd00610">
    <property type="entry name" value="OAT_like"/>
    <property type="match status" value="1"/>
</dbReference>
<dbReference type="PROSITE" id="PS00600">
    <property type="entry name" value="AA_TRANSFER_CLASS_3"/>
    <property type="match status" value="1"/>
</dbReference>
<dbReference type="Pfam" id="PF00202">
    <property type="entry name" value="Aminotran_3"/>
    <property type="match status" value="1"/>
</dbReference>
<name>A0A193LCD5_9GAMM</name>
<comment type="similarity">
    <text evidence="2 6">Belongs to the class-III pyridoxal-phosphate-dependent aminotransferase family.</text>
</comment>
<dbReference type="PANTHER" id="PTHR43094:SF1">
    <property type="entry name" value="AMINOTRANSFERASE CLASS-III"/>
    <property type="match status" value="1"/>
</dbReference>
<dbReference type="SUPFAM" id="SSF53383">
    <property type="entry name" value="PLP-dependent transferases"/>
    <property type="match status" value="1"/>
</dbReference>
<dbReference type="GO" id="GO:0008483">
    <property type="term" value="F:transaminase activity"/>
    <property type="evidence" value="ECO:0007669"/>
    <property type="project" value="UniProtKB-KW"/>
</dbReference>
<reference evidence="7 8" key="1">
    <citation type="submission" date="2016-06" db="EMBL/GenBank/DDBJ databases">
        <title>Complete genome sequence of a deep-branching marine Gamma Proteobacterium Woeseia oceani type strain XK5.</title>
        <authorList>
            <person name="Mu D."/>
            <person name="Du Z."/>
        </authorList>
    </citation>
    <scope>NUCLEOTIDE SEQUENCE [LARGE SCALE GENOMIC DNA]</scope>
    <source>
        <strain evidence="7 8">XK5</strain>
    </source>
</reference>
<dbReference type="FunFam" id="3.40.640.10:FF:000014">
    <property type="entry name" value="Adenosylmethionine-8-amino-7-oxononanoate aminotransferase, probable"/>
    <property type="match status" value="1"/>
</dbReference>
<sequence>MTNRKPLQPATADGANKLHNLDRLHHLHPFTDLQQYANKGGRVVSRAEHIYIFDATDKKIMDGMSGLWCCNLGYSQPTIVAAITEQLQTLPYYNSFFNCSNEAAITLAAELADVMPSGFNRFFFTNSGSEANDTNIRLVHRYFDILEKPQKRIFISRKNAYHGSTIAASSLGGMSAMHKQITGLTYVEHIEQPYWFENGGSNTPEEYGLIAARALEAKIDELGEENVAAFIAEPIQGAGGVIVPPTSYWPEIQRICDERDILLISDEVICGFGRTGNWFGCETYGMKPDLITFAKGVSNGFQPLGGVAVSDKVANVITTSDGEFAHGFTYSGHPAACAAGIATIALLRDSGILEHTRQHLGPYFRQRCQELSEHAIVGEVRTQGMLAAFELVKNKDSKERLGPDGSGAQFARDCAIESGLMVRAVGDSIISAPPFVCSNDEINILIDRLVAALDAASDEFGVRG</sequence>
<dbReference type="STRING" id="1548547.BA177_01675"/>
<evidence type="ECO:0000256" key="3">
    <source>
        <dbReference type="ARBA" id="ARBA00022576"/>
    </source>
</evidence>
<dbReference type="RefSeq" id="WP_068612170.1">
    <property type="nucleotide sequence ID" value="NZ_CP016268.1"/>
</dbReference>
<dbReference type="KEGG" id="woc:BA177_01675"/>
<keyword evidence="5 6" id="KW-0663">Pyridoxal phosphate</keyword>
<keyword evidence="3 7" id="KW-0032">Aminotransferase</keyword>
<evidence type="ECO:0000313" key="8">
    <source>
        <dbReference type="Proteomes" id="UP000092695"/>
    </source>
</evidence>
<comment type="cofactor">
    <cofactor evidence="1">
        <name>pyridoxal 5'-phosphate</name>
        <dbReference type="ChEBI" id="CHEBI:597326"/>
    </cofactor>
</comment>
<keyword evidence="4 7" id="KW-0808">Transferase</keyword>
<evidence type="ECO:0000256" key="2">
    <source>
        <dbReference type="ARBA" id="ARBA00008954"/>
    </source>
</evidence>
<dbReference type="NCBIfam" id="NF005682">
    <property type="entry name" value="PRK07480.1"/>
    <property type="match status" value="1"/>
</dbReference>
<evidence type="ECO:0000256" key="1">
    <source>
        <dbReference type="ARBA" id="ARBA00001933"/>
    </source>
</evidence>
<dbReference type="GO" id="GO:0005829">
    <property type="term" value="C:cytosol"/>
    <property type="evidence" value="ECO:0007669"/>
    <property type="project" value="TreeGrafter"/>
</dbReference>
<gene>
    <name evidence="7" type="ORF">BA177_01675</name>
</gene>
<dbReference type="InterPro" id="IPR015421">
    <property type="entry name" value="PyrdxlP-dep_Trfase_major"/>
</dbReference>
<dbReference type="GO" id="GO:0030170">
    <property type="term" value="F:pyridoxal phosphate binding"/>
    <property type="evidence" value="ECO:0007669"/>
    <property type="project" value="InterPro"/>
</dbReference>
<dbReference type="Proteomes" id="UP000092695">
    <property type="component" value="Chromosome"/>
</dbReference>
<dbReference type="InterPro" id="IPR015422">
    <property type="entry name" value="PyrdxlP-dep_Trfase_small"/>
</dbReference>
<dbReference type="InterPro" id="IPR049704">
    <property type="entry name" value="Aminotrans_3_PPA_site"/>
</dbReference>
<keyword evidence="8" id="KW-1185">Reference proteome</keyword>
<dbReference type="AlphaFoldDB" id="A0A193LCD5"/>
<dbReference type="EMBL" id="CP016268">
    <property type="protein sequence ID" value="ANO50096.1"/>
    <property type="molecule type" value="Genomic_DNA"/>
</dbReference>
<proteinExistence type="inferred from homology"/>
<evidence type="ECO:0000256" key="4">
    <source>
        <dbReference type="ARBA" id="ARBA00022679"/>
    </source>
</evidence>
<protein>
    <submittedName>
        <fullName evidence="7">Aminotransferase</fullName>
    </submittedName>
</protein>
<dbReference type="OrthoDB" id="9770449at2"/>
<evidence type="ECO:0000256" key="6">
    <source>
        <dbReference type="RuleBase" id="RU003560"/>
    </source>
</evidence>
<dbReference type="PANTHER" id="PTHR43094">
    <property type="entry name" value="AMINOTRANSFERASE"/>
    <property type="match status" value="1"/>
</dbReference>
<dbReference type="InterPro" id="IPR005814">
    <property type="entry name" value="Aminotrans_3"/>
</dbReference>
<evidence type="ECO:0000256" key="5">
    <source>
        <dbReference type="ARBA" id="ARBA00022898"/>
    </source>
</evidence>
<accession>A0A193LCD5</accession>
<dbReference type="PIRSF" id="PIRSF000521">
    <property type="entry name" value="Transaminase_4ab_Lys_Orn"/>
    <property type="match status" value="1"/>
</dbReference>
<dbReference type="Gene3D" id="3.90.1150.10">
    <property type="entry name" value="Aspartate Aminotransferase, domain 1"/>
    <property type="match status" value="1"/>
</dbReference>
<dbReference type="InterPro" id="IPR015424">
    <property type="entry name" value="PyrdxlP-dep_Trfase"/>
</dbReference>
<evidence type="ECO:0000313" key="7">
    <source>
        <dbReference type="EMBL" id="ANO50096.1"/>
    </source>
</evidence>
<organism evidence="7 8">
    <name type="scientific">Woeseia oceani</name>
    <dbReference type="NCBI Taxonomy" id="1548547"/>
    <lineage>
        <taxon>Bacteria</taxon>
        <taxon>Pseudomonadati</taxon>
        <taxon>Pseudomonadota</taxon>
        <taxon>Gammaproteobacteria</taxon>
        <taxon>Woeseiales</taxon>
        <taxon>Woeseiaceae</taxon>
        <taxon>Woeseia</taxon>
    </lineage>
</organism>
<dbReference type="Gene3D" id="3.40.640.10">
    <property type="entry name" value="Type I PLP-dependent aspartate aminotransferase-like (Major domain)"/>
    <property type="match status" value="1"/>
</dbReference>